<evidence type="ECO:0000313" key="3">
    <source>
        <dbReference type="EMBL" id="MFC0634147.1"/>
    </source>
</evidence>
<dbReference type="InterPro" id="IPR039422">
    <property type="entry name" value="MarR/SlyA-like"/>
</dbReference>
<accession>A0ABV6R565</accession>
<gene>
    <name evidence="3" type="ORF">ACFFGE_09675</name>
</gene>
<dbReference type="PANTHER" id="PTHR33164">
    <property type="entry name" value="TRANSCRIPTIONAL REGULATOR, MARR FAMILY"/>
    <property type="match status" value="1"/>
</dbReference>
<dbReference type="InterPro" id="IPR000835">
    <property type="entry name" value="HTH_MarR-typ"/>
</dbReference>
<feature type="domain" description="HTH marR-type" evidence="2">
    <location>
        <begin position="18"/>
        <end position="147"/>
    </location>
</feature>
<organism evidence="3 4">
    <name type="scientific">Brevundimonas balnearis</name>
    <dbReference type="NCBI Taxonomy" id="1572858"/>
    <lineage>
        <taxon>Bacteria</taxon>
        <taxon>Pseudomonadati</taxon>
        <taxon>Pseudomonadota</taxon>
        <taxon>Alphaproteobacteria</taxon>
        <taxon>Caulobacterales</taxon>
        <taxon>Caulobacteraceae</taxon>
        <taxon>Brevundimonas</taxon>
    </lineage>
</organism>
<dbReference type="SMART" id="SM00347">
    <property type="entry name" value="HTH_MARR"/>
    <property type="match status" value="1"/>
</dbReference>
<dbReference type="EMBL" id="JBHLSW010000006">
    <property type="protein sequence ID" value="MFC0634147.1"/>
    <property type="molecule type" value="Genomic_DNA"/>
</dbReference>
<sequence length="215" mass="22819">MVKTKKSDQSKGPLAQSPSHLLHRVLQLALDIYAEETGPDAPTQRQFAVLEACAQKEGLTQTDLVKATGIDRSTLADLVARMTAKGLLLRERSTIDARANTVRLSPEGQAALNAARPKVEAADKRILALLSKGRRDVFIEVLTELTDAADAAPAEARAALKAAKKAEKEARKAEKAAKKAAEAAARKSKTPKPKKGKGRGKTAELGAPANEDEAA</sequence>
<dbReference type="Proteomes" id="UP001589906">
    <property type="component" value="Unassembled WGS sequence"/>
</dbReference>
<feature type="region of interest" description="Disordered" evidence="1">
    <location>
        <begin position="163"/>
        <end position="215"/>
    </location>
</feature>
<dbReference type="InterPro" id="IPR036388">
    <property type="entry name" value="WH-like_DNA-bd_sf"/>
</dbReference>
<dbReference type="PROSITE" id="PS50995">
    <property type="entry name" value="HTH_MARR_2"/>
    <property type="match status" value="1"/>
</dbReference>
<feature type="compositionally biased region" description="Basic and acidic residues" evidence="1">
    <location>
        <begin position="164"/>
        <end position="185"/>
    </location>
</feature>
<name>A0ABV6R565_9CAUL</name>
<reference evidence="3 4" key="1">
    <citation type="submission" date="2024-09" db="EMBL/GenBank/DDBJ databases">
        <authorList>
            <person name="Sun Q."/>
            <person name="Mori K."/>
        </authorList>
    </citation>
    <scope>NUCLEOTIDE SEQUENCE [LARGE SCALE GENOMIC DNA]</scope>
    <source>
        <strain evidence="3 4">NCAIM B.02621</strain>
    </source>
</reference>
<dbReference type="Gene3D" id="1.10.10.10">
    <property type="entry name" value="Winged helix-like DNA-binding domain superfamily/Winged helix DNA-binding domain"/>
    <property type="match status" value="1"/>
</dbReference>
<comment type="caution">
    <text evidence="3">The sequence shown here is derived from an EMBL/GenBank/DDBJ whole genome shotgun (WGS) entry which is preliminary data.</text>
</comment>
<dbReference type="InterPro" id="IPR036390">
    <property type="entry name" value="WH_DNA-bd_sf"/>
</dbReference>
<proteinExistence type="predicted"/>
<feature type="compositionally biased region" description="Basic residues" evidence="1">
    <location>
        <begin position="186"/>
        <end position="200"/>
    </location>
</feature>
<dbReference type="SUPFAM" id="SSF46785">
    <property type="entry name" value="Winged helix' DNA-binding domain"/>
    <property type="match status" value="1"/>
</dbReference>
<dbReference type="PANTHER" id="PTHR33164:SF95">
    <property type="entry name" value="TRANSCRIPTIONAL REGULATOR"/>
    <property type="match status" value="1"/>
</dbReference>
<evidence type="ECO:0000313" key="4">
    <source>
        <dbReference type="Proteomes" id="UP001589906"/>
    </source>
</evidence>
<evidence type="ECO:0000259" key="2">
    <source>
        <dbReference type="PROSITE" id="PS50995"/>
    </source>
</evidence>
<dbReference type="RefSeq" id="WP_376836145.1">
    <property type="nucleotide sequence ID" value="NZ_JBHLSW010000006.1"/>
</dbReference>
<evidence type="ECO:0000256" key="1">
    <source>
        <dbReference type="SAM" id="MobiDB-lite"/>
    </source>
</evidence>
<dbReference type="Pfam" id="PF12802">
    <property type="entry name" value="MarR_2"/>
    <property type="match status" value="1"/>
</dbReference>
<dbReference type="PRINTS" id="PR00598">
    <property type="entry name" value="HTHMARR"/>
</dbReference>
<protein>
    <submittedName>
        <fullName evidence="3">MarR family winged helix-turn-helix transcriptional regulator</fullName>
    </submittedName>
</protein>
<keyword evidence="4" id="KW-1185">Reference proteome</keyword>